<sequence>MKMWKRNTSAAAAAAVLAVAMLGGCAQKPQAAAPSAAAAEAVLQTAVVGKQTVGDSIEQVAEVAASLQLDIVSKASGTVLEKLKRKGDTVQQGDVLFTVDTTDLLSDKRKTEINLQSLRDSLAKTKLDTQTNRLQLENNVTRSRNQLKTQQEELNKLRNEYDAGIASKRQVEQAEQQLEQIRRDTELAEKQLAALDASDPLASIQSQIASTEVSLQDLNRHLADYEVKAPASGVLNDLTVEAGATVSQGIRVGQIVQMNPAKITTEVAEPLLKLVEGKPEIAFYTGTDNKTLYKAKVTFVGQTVNAQSKAYAVELEADNADGKLKQGMRVQLVLSGAEEQKALAVPTSAIVKEGPDNFVYVVEGDKAVKRPVKLGRWKDLYQEVLEGVKEGDKVITTGLAQLKDGQTVKTQ</sequence>
<keyword evidence="2" id="KW-0175">Coiled coil</keyword>
<dbReference type="InterPro" id="IPR006143">
    <property type="entry name" value="RND_pump_MFP"/>
</dbReference>
<dbReference type="PROSITE" id="PS51257">
    <property type="entry name" value="PROKAR_LIPOPROTEIN"/>
    <property type="match status" value="1"/>
</dbReference>
<evidence type="ECO:0000256" key="1">
    <source>
        <dbReference type="ARBA" id="ARBA00009477"/>
    </source>
</evidence>
<feature type="domain" description="YknX-like C-terminal permuted SH3-like" evidence="6">
    <location>
        <begin position="342"/>
        <end position="409"/>
    </location>
</feature>
<dbReference type="EMBL" id="JBHLWN010000082">
    <property type="protein sequence ID" value="MFC0215114.1"/>
    <property type="molecule type" value="Genomic_DNA"/>
</dbReference>
<gene>
    <name evidence="7" type="ORF">ACFFK0_22210</name>
</gene>
<dbReference type="Pfam" id="PF25954">
    <property type="entry name" value="Beta-barrel_RND_2"/>
    <property type="match status" value="1"/>
</dbReference>
<organism evidence="7 8">
    <name type="scientific">Paenibacillus chartarius</name>
    <dbReference type="NCBI Taxonomy" id="747481"/>
    <lineage>
        <taxon>Bacteria</taxon>
        <taxon>Bacillati</taxon>
        <taxon>Bacillota</taxon>
        <taxon>Bacilli</taxon>
        <taxon>Bacillales</taxon>
        <taxon>Paenibacillaceae</taxon>
        <taxon>Paenibacillus</taxon>
    </lineage>
</organism>
<evidence type="ECO:0000313" key="7">
    <source>
        <dbReference type="EMBL" id="MFC0215114.1"/>
    </source>
</evidence>
<feature type="coiled-coil region" evidence="2">
    <location>
        <begin position="133"/>
        <end position="228"/>
    </location>
</feature>
<protein>
    <submittedName>
        <fullName evidence="7">Efflux RND transporter periplasmic adaptor subunit</fullName>
    </submittedName>
</protein>
<comment type="similarity">
    <text evidence="1">Belongs to the membrane fusion protein (MFP) (TC 8.A.1) family.</text>
</comment>
<evidence type="ECO:0000259" key="5">
    <source>
        <dbReference type="Pfam" id="PF25954"/>
    </source>
</evidence>
<feature type="signal peptide" evidence="3">
    <location>
        <begin position="1"/>
        <end position="31"/>
    </location>
</feature>
<keyword evidence="8" id="KW-1185">Reference proteome</keyword>
<keyword evidence="3" id="KW-0732">Signal</keyword>
<evidence type="ECO:0000313" key="8">
    <source>
        <dbReference type="Proteomes" id="UP001589776"/>
    </source>
</evidence>
<evidence type="ECO:0000256" key="3">
    <source>
        <dbReference type="SAM" id="SignalP"/>
    </source>
</evidence>
<proteinExistence type="inferred from homology"/>
<evidence type="ECO:0000259" key="6">
    <source>
        <dbReference type="Pfam" id="PF25989"/>
    </source>
</evidence>
<evidence type="ECO:0000256" key="2">
    <source>
        <dbReference type="SAM" id="Coils"/>
    </source>
</evidence>
<dbReference type="SUPFAM" id="SSF111369">
    <property type="entry name" value="HlyD-like secretion proteins"/>
    <property type="match status" value="2"/>
</dbReference>
<name>A0ABV6DR34_9BACL</name>
<feature type="chain" id="PRO_5047341435" evidence="3">
    <location>
        <begin position="32"/>
        <end position="411"/>
    </location>
</feature>
<dbReference type="InterPro" id="IPR058792">
    <property type="entry name" value="Beta-barrel_RND_2"/>
</dbReference>
<feature type="domain" description="CusB-like beta-barrel" evidence="5">
    <location>
        <begin position="264"/>
        <end position="337"/>
    </location>
</feature>
<feature type="domain" description="Multidrug resistance protein MdtA-like barrel-sandwich hybrid" evidence="4">
    <location>
        <begin position="70"/>
        <end position="255"/>
    </location>
</feature>
<dbReference type="Pfam" id="PF25917">
    <property type="entry name" value="BSH_RND"/>
    <property type="match status" value="1"/>
</dbReference>
<accession>A0ABV6DR34</accession>
<dbReference type="PANTHER" id="PTHR30469:SF15">
    <property type="entry name" value="HLYD FAMILY OF SECRETION PROTEINS"/>
    <property type="match status" value="1"/>
</dbReference>
<dbReference type="RefSeq" id="WP_377472557.1">
    <property type="nucleotide sequence ID" value="NZ_JBHLWN010000082.1"/>
</dbReference>
<dbReference type="Gene3D" id="1.10.287.470">
    <property type="entry name" value="Helix hairpin bin"/>
    <property type="match status" value="1"/>
</dbReference>
<dbReference type="PANTHER" id="PTHR30469">
    <property type="entry name" value="MULTIDRUG RESISTANCE PROTEIN MDTA"/>
    <property type="match status" value="1"/>
</dbReference>
<comment type="caution">
    <text evidence="7">The sequence shown here is derived from an EMBL/GenBank/DDBJ whole genome shotgun (WGS) entry which is preliminary data.</text>
</comment>
<dbReference type="Proteomes" id="UP001589776">
    <property type="component" value="Unassembled WGS sequence"/>
</dbReference>
<dbReference type="NCBIfam" id="TIGR01730">
    <property type="entry name" value="RND_mfp"/>
    <property type="match status" value="1"/>
</dbReference>
<dbReference type="Gene3D" id="2.40.30.170">
    <property type="match status" value="1"/>
</dbReference>
<dbReference type="Pfam" id="PF25989">
    <property type="entry name" value="YknX_C"/>
    <property type="match status" value="1"/>
</dbReference>
<dbReference type="InterPro" id="IPR058625">
    <property type="entry name" value="MdtA-like_BSH"/>
</dbReference>
<dbReference type="InterPro" id="IPR058637">
    <property type="entry name" value="YknX-like_C"/>
</dbReference>
<dbReference type="Gene3D" id="2.40.50.100">
    <property type="match status" value="1"/>
</dbReference>
<reference evidence="7 8" key="1">
    <citation type="submission" date="2024-09" db="EMBL/GenBank/DDBJ databases">
        <authorList>
            <person name="Sun Q."/>
            <person name="Mori K."/>
        </authorList>
    </citation>
    <scope>NUCLEOTIDE SEQUENCE [LARGE SCALE GENOMIC DNA]</scope>
    <source>
        <strain evidence="7 8">CCM 7759</strain>
    </source>
</reference>
<dbReference type="Gene3D" id="2.40.420.20">
    <property type="match status" value="1"/>
</dbReference>
<evidence type="ECO:0000259" key="4">
    <source>
        <dbReference type="Pfam" id="PF25917"/>
    </source>
</evidence>